<proteinExistence type="predicted"/>
<dbReference type="PANTHER" id="PTHR43179:SF7">
    <property type="entry name" value="RHAMNOSYLTRANSFERASE WBBL"/>
    <property type="match status" value="1"/>
</dbReference>
<dbReference type="SUPFAM" id="SSF53448">
    <property type="entry name" value="Nucleotide-diphospho-sugar transferases"/>
    <property type="match status" value="2"/>
</dbReference>
<reference evidence="2" key="1">
    <citation type="submission" date="2023-11" db="EMBL/GenBank/DDBJ databases">
        <title>Genome sequence of Cyanobacterium aponinum BCRC AL20115.</title>
        <authorList>
            <person name="Chang H.-Y."/>
            <person name="Lin K.-M."/>
            <person name="Hsueh H.-T."/>
            <person name="Chu H.-A."/>
            <person name="Kuo C.-H."/>
        </authorList>
    </citation>
    <scope>NUCLEOTIDE SEQUENCE</scope>
    <source>
        <strain evidence="2">AL20115</strain>
    </source>
</reference>
<dbReference type="AlphaFoldDB" id="A0AAF1C228"/>
<dbReference type="CDD" id="cd04184">
    <property type="entry name" value="GT2_RfbC_Mx_like"/>
    <property type="match status" value="1"/>
</dbReference>
<dbReference type="Pfam" id="PF00535">
    <property type="entry name" value="Glycos_transf_2"/>
    <property type="match status" value="2"/>
</dbReference>
<gene>
    <name evidence="2" type="ORF">SAY89_15855</name>
</gene>
<dbReference type="InterPro" id="IPR001173">
    <property type="entry name" value="Glyco_trans_2-like"/>
</dbReference>
<dbReference type="InterPro" id="IPR029044">
    <property type="entry name" value="Nucleotide-diphossugar_trans"/>
</dbReference>
<evidence type="ECO:0000313" key="2">
    <source>
        <dbReference type="EMBL" id="WPF88253.1"/>
    </source>
</evidence>
<sequence>MSSSWEYKPLISIIMPVYNPDTQHLIEAIESVQKQVYPHWQLCIADDASSETSDIKDILHNYEKNDARIKVIFRSRNGHISAASNSALSLATGEFVALLDHDDVLHPLALWFVAETIVKNPNVGLIYTDHDKLSLDGTRCNPYFKCDFNIELMLAHNLVAHFSCYRLNLVNKIGGFREGFEGAQDYDLALRCIECLAPEQIIHIPHVLYHWRISEKSTASCLKVKSYATTARLKSASDYLKRNNLPGRVVPHPELEGMNRIEPQFSNTLPLVSIIIPTRDRVDLLKPCLDSIYSMTTFPSYEIIIVDNASEDPETKEFFLHLEQKGVNIIRDEGIFNYSRLNNLAAKEANGELLCLLNNDTQIITPHWLEEMAFFAIKSDVGVVGAKLFYVNNKVQHGGVVLGLGIHRVAGHSFTGISSEQPGYMGRAGIQQELSAVTGACQLLRKSVFWEVNGLDESLAVNYNDVDLCLRVRDAGYRNIWTPFAQLYHVGSASRGKDTTSEKFSRFEQEIEFMQERWGKLLLKDPFYSSNLSLENGYTLAFPPRSF</sequence>
<dbReference type="RefSeq" id="WP_165776023.1">
    <property type="nucleotide sequence ID" value="NZ_CP138348.1"/>
</dbReference>
<evidence type="ECO:0000259" key="1">
    <source>
        <dbReference type="Pfam" id="PF00535"/>
    </source>
</evidence>
<accession>A0AAF1C228</accession>
<organism evidence="2">
    <name type="scientific">Cyanobacterium aponinum AL20115</name>
    <dbReference type="NCBI Taxonomy" id="3090662"/>
    <lineage>
        <taxon>Bacteria</taxon>
        <taxon>Bacillati</taxon>
        <taxon>Cyanobacteriota</taxon>
        <taxon>Cyanophyceae</taxon>
        <taxon>Oscillatoriophycideae</taxon>
        <taxon>Chroococcales</taxon>
        <taxon>Geminocystaceae</taxon>
        <taxon>Cyanobacterium</taxon>
    </lineage>
</organism>
<dbReference type="CDD" id="cd04186">
    <property type="entry name" value="GT_2_like_c"/>
    <property type="match status" value="1"/>
</dbReference>
<protein>
    <submittedName>
        <fullName evidence="2">Glycosyltransferase family 2 protein</fullName>
    </submittedName>
</protein>
<dbReference type="GO" id="GO:0016757">
    <property type="term" value="F:glycosyltransferase activity"/>
    <property type="evidence" value="ECO:0007669"/>
    <property type="project" value="UniProtKB-KW"/>
</dbReference>
<name>A0AAF1C228_9CHRO</name>
<feature type="domain" description="Glycosyltransferase 2-like" evidence="1">
    <location>
        <begin position="12"/>
        <end position="128"/>
    </location>
</feature>
<dbReference type="PANTHER" id="PTHR43179">
    <property type="entry name" value="RHAMNOSYLTRANSFERASE WBBL"/>
    <property type="match status" value="1"/>
</dbReference>
<feature type="domain" description="Glycosyltransferase 2-like" evidence="1">
    <location>
        <begin position="273"/>
        <end position="451"/>
    </location>
</feature>
<dbReference type="EMBL" id="CP138348">
    <property type="protein sequence ID" value="WPF88253.1"/>
    <property type="molecule type" value="Genomic_DNA"/>
</dbReference>
<dbReference type="Gene3D" id="3.90.550.10">
    <property type="entry name" value="Spore Coat Polysaccharide Biosynthesis Protein SpsA, Chain A"/>
    <property type="match status" value="2"/>
</dbReference>